<dbReference type="InterPro" id="IPR024074">
    <property type="entry name" value="AS_cat/multimer_dom_body"/>
</dbReference>
<dbReference type="PROSITE" id="PS00564">
    <property type="entry name" value="ARGININOSUCCIN_SYN_1"/>
    <property type="match status" value="1"/>
</dbReference>
<evidence type="ECO:0000256" key="5">
    <source>
        <dbReference type="ARBA" id="ARBA00022571"/>
    </source>
</evidence>
<dbReference type="InterPro" id="IPR018223">
    <property type="entry name" value="Arginosuc_synth_CS"/>
</dbReference>
<accession>A0A4R1B7R9</accession>
<evidence type="ECO:0000256" key="1">
    <source>
        <dbReference type="ARBA" id="ARBA00004967"/>
    </source>
</evidence>
<keyword evidence="7 10" id="KW-0028">Amino-acid biosynthesis</keyword>
<dbReference type="InterPro" id="IPR048267">
    <property type="entry name" value="Arginosuc_syn_N"/>
</dbReference>
<dbReference type="Pfam" id="PF00764">
    <property type="entry name" value="Arginosuc_synth"/>
    <property type="match status" value="1"/>
</dbReference>
<feature type="binding site" evidence="10">
    <location>
        <position position="130"/>
    </location>
    <ligand>
        <name>L-citrulline</name>
        <dbReference type="ChEBI" id="CHEBI:57743"/>
    </ligand>
</feature>
<dbReference type="NCBIfam" id="TIGR00032">
    <property type="entry name" value="argG"/>
    <property type="match status" value="1"/>
</dbReference>
<protein>
    <recommendedName>
        <fullName evidence="3 10">Argininosuccinate synthase</fullName>
        <ecNumber evidence="3 10">6.3.4.5</ecNumber>
    </recommendedName>
    <alternativeName>
        <fullName evidence="10">Citrulline--aspartate ligase</fullName>
    </alternativeName>
</protein>
<dbReference type="InterPro" id="IPR023434">
    <property type="entry name" value="Arginosuc_synth_type_1_subfam"/>
</dbReference>
<keyword evidence="14" id="KW-1185">Reference proteome</keyword>
<evidence type="ECO:0000313" key="13">
    <source>
        <dbReference type="EMBL" id="TCJ11789.1"/>
    </source>
</evidence>
<feature type="binding site" evidence="10">
    <location>
        <position position="90"/>
    </location>
    <ligand>
        <name>L-citrulline</name>
        <dbReference type="ChEBI" id="CHEBI:57743"/>
    </ligand>
</feature>
<comment type="caution">
    <text evidence="13">The sequence shown here is derived from an EMBL/GenBank/DDBJ whole genome shotgun (WGS) entry which is preliminary data.</text>
</comment>
<reference evidence="13 14" key="1">
    <citation type="submission" date="2019-03" db="EMBL/GenBank/DDBJ databases">
        <title>Genome sequence of Thiobacillaceae bacterium LSR1, a sulfur-oxidizing bacterium isolated from freshwater sediment.</title>
        <authorList>
            <person name="Li S."/>
        </authorList>
    </citation>
    <scope>NUCLEOTIDE SEQUENCE [LARGE SCALE GENOMIC DNA]</scope>
    <source>
        <strain evidence="13 14">LSR1</strain>
    </source>
</reference>
<dbReference type="Gene3D" id="3.40.50.620">
    <property type="entry name" value="HUPs"/>
    <property type="match status" value="1"/>
</dbReference>
<comment type="similarity">
    <text evidence="10">Belongs to the argininosuccinate synthase family. Type 1 subfamily.</text>
</comment>
<feature type="binding site" evidence="10">
    <location>
        <position position="95"/>
    </location>
    <ligand>
        <name>L-citrulline</name>
        <dbReference type="ChEBI" id="CHEBI:57743"/>
    </ligand>
</feature>
<keyword evidence="6 10" id="KW-0436">Ligase</keyword>
<dbReference type="UniPathway" id="UPA00068">
    <property type="reaction ID" value="UER00113"/>
</dbReference>
<dbReference type="GO" id="GO:0004055">
    <property type="term" value="F:argininosuccinate synthase activity"/>
    <property type="evidence" value="ECO:0007669"/>
    <property type="project" value="UniProtKB-UniRule"/>
</dbReference>
<feature type="domain" description="Arginosuccinate synthase C-terminal" evidence="12">
    <location>
        <begin position="181"/>
        <end position="400"/>
    </location>
</feature>
<dbReference type="SUPFAM" id="SSF52402">
    <property type="entry name" value="Adenine nucleotide alpha hydrolases-like"/>
    <property type="match status" value="1"/>
</dbReference>
<keyword evidence="4 10" id="KW-0963">Cytoplasm</keyword>
<dbReference type="GO" id="GO:0000053">
    <property type="term" value="P:argininosuccinate metabolic process"/>
    <property type="evidence" value="ECO:0007669"/>
    <property type="project" value="TreeGrafter"/>
</dbReference>
<evidence type="ECO:0000256" key="6">
    <source>
        <dbReference type="ARBA" id="ARBA00022598"/>
    </source>
</evidence>
<dbReference type="InterPro" id="IPR001518">
    <property type="entry name" value="Arginosuc_synth"/>
</dbReference>
<sequence>MSDIKKVVLAYSGGLDTSVILKWLQDTYQCEVVTFTADLGQGEELEPARAKALKFGIKPEQIFIDDLREEFVRDFVFPMFRANTVYEGEYLLGTSIARPLIAKRLIEIVNLTGADAICHGATGKGNDQVRFELGAYALKPDIKVIAPWREWDLLSREKLIKYAETHGIPIEMKHRQGGSPYSMDANLLHISYEGRHLEDPNAEAEEEMWRWTVSPEQAPDAAEYVTLDYVKGDVVAINGQAMKAHEVLAELNRLGGKHGIGRLDLVENRYVGMKSRGCYETPGGTILLKAHRAIESITLDREVAHLKDDLMPRYASLIYNGYWWAPERKALQVLIDHTQERVNGFVRLKLYKGNVIVVGRDSKTDSLFDSSIATFEDDAGAYDQKDAGGFIKLNALRMRIAAKLAALRSNN</sequence>
<evidence type="ECO:0000256" key="4">
    <source>
        <dbReference type="ARBA" id="ARBA00022490"/>
    </source>
</evidence>
<evidence type="ECO:0000313" key="14">
    <source>
        <dbReference type="Proteomes" id="UP000295443"/>
    </source>
</evidence>
<dbReference type="GO" id="GO:0000050">
    <property type="term" value="P:urea cycle"/>
    <property type="evidence" value="ECO:0007669"/>
    <property type="project" value="TreeGrafter"/>
</dbReference>
<feature type="binding site" evidence="10">
    <location>
        <position position="279"/>
    </location>
    <ligand>
        <name>L-citrulline</name>
        <dbReference type="ChEBI" id="CHEBI:57743"/>
    </ligand>
</feature>
<keyword evidence="8 10" id="KW-0547">Nucleotide-binding</keyword>
<dbReference type="EC" id="6.3.4.5" evidence="3 10"/>
<evidence type="ECO:0000256" key="7">
    <source>
        <dbReference type="ARBA" id="ARBA00022605"/>
    </source>
</evidence>
<dbReference type="RefSeq" id="WP_131448671.1">
    <property type="nucleotide sequence ID" value="NZ_SJZB01000049.1"/>
</dbReference>
<evidence type="ECO:0000256" key="9">
    <source>
        <dbReference type="ARBA" id="ARBA00022840"/>
    </source>
</evidence>
<dbReference type="InterPro" id="IPR048268">
    <property type="entry name" value="Arginosuc_syn_C"/>
</dbReference>
<dbReference type="Gene3D" id="1.20.5.470">
    <property type="entry name" value="Single helix bin"/>
    <property type="match status" value="1"/>
</dbReference>
<comment type="catalytic activity">
    <reaction evidence="10">
        <text>L-citrulline + L-aspartate + ATP = 2-(N(omega)-L-arginino)succinate + AMP + diphosphate + H(+)</text>
        <dbReference type="Rhea" id="RHEA:10932"/>
        <dbReference type="ChEBI" id="CHEBI:15378"/>
        <dbReference type="ChEBI" id="CHEBI:29991"/>
        <dbReference type="ChEBI" id="CHEBI:30616"/>
        <dbReference type="ChEBI" id="CHEBI:33019"/>
        <dbReference type="ChEBI" id="CHEBI:57472"/>
        <dbReference type="ChEBI" id="CHEBI:57743"/>
        <dbReference type="ChEBI" id="CHEBI:456215"/>
        <dbReference type="EC" id="6.3.4.5"/>
    </reaction>
</comment>
<dbReference type="CDD" id="cd01999">
    <property type="entry name" value="ASS"/>
    <property type="match status" value="1"/>
</dbReference>
<dbReference type="EMBL" id="SJZB01000049">
    <property type="protein sequence ID" value="TCJ11789.1"/>
    <property type="molecule type" value="Genomic_DNA"/>
</dbReference>
<dbReference type="HAMAP" id="MF_00005">
    <property type="entry name" value="Arg_succ_synth_type1"/>
    <property type="match status" value="1"/>
</dbReference>
<evidence type="ECO:0000256" key="10">
    <source>
        <dbReference type="HAMAP-Rule" id="MF_00005"/>
    </source>
</evidence>
<dbReference type="PROSITE" id="PS00565">
    <property type="entry name" value="ARGININOSUCCIN_SYN_2"/>
    <property type="match status" value="1"/>
</dbReference>
<feature type="binding site" evidence="10">
    <location>
        <position position="126"/>
    </location>
    <ligand>
        <name>L-aspartate</name>
        <dbReference type="ChEBI" id="CHEBI:29991"/>
    </ligand>
</feature>
<feature type="binding site" evidence="10">
    <location>
        <position position="120"/>
    </location>
    <ligand>
        <name>ATP</name>
        <dbReference type="ChEBI" id="CHEBI:30616"/>
    </ligand>
</feature>
<name>A0A4R1B7R9_9PROT</name>
<evidence type="ECO:0000256" key="2">
    <source>
        <dbReference type="ARBA" id="ARBA00011881"/>
    </source>
</evidence>
<feature type="binding site" evidence="10">
    <location>
        <position position="191"/>
    </location>
    <ligand>
        <name>L-citrulline</name>
        <dbReference type="ChEBI" id="CHEBI:57743"/>
    </ligand>
</feature>
<feature type="binding site" evidence="10">
    <location>
        <position position="37"/>
    </location>
    <ligand>
        <name>ATP</name>
        <dbReference type="ChEBI" id="CHEBI:30616"/>
    </ligand>
</feature>
<feature type="binding site" evidence="10">
    <location>
        <position position="126"/>
    </location>
    <ligand>
        <name>L-citrulline</name>
        <dbReference type="ChEBI" id="CHEBI:57743"/>
    </ligand>
</feature>
<dbReference type="SUPFAM" id="SSF69864">
    <property type="entry name" value="Argininosuccinate synthetase, C-terminal domain"/>
    <property type="match status" value="1"/>
</dbReference>
<dbReference type="FunFam" id="1.20.5.470:FF:000001">
    <property type="entry name" value="Argininosuccinate synthase"/>
    <property type="match status" value="1"/>
</dbReference>
<feature type="domain" description="Arginosuccinate synthase-like N-terminal" evidence="11">
    <location>
        <begin position="6"/>
        <end position="169"/>
    </location>
</feature>
<evidence type="ECO:0000256" key="8">
    <source>
        <dbReference type="ARBA" id="ARBA00022741"/>
    </source>
</evidence>
<feature type="binding site" evidence="10">
    <location>
        <position position="267"/>
    </location>
    <ligand>
        <name>L-citrulline</name>
        <dbReference type="ChEBI" id="CHEBI:57743"/>
    </ligand>
</feature>
<gene>
    <name evidence="10" type="primary">argG</name>
    <name evidence="13" type="ORF">EZJ19_14120</name>
</gene>
<dbReference type="AlphaFoldDB" id="A0A4R1B7R9"/>
<dbReference type="GO" id="GO:0005524">
    <property type="term" value="F:ATP binding"/>
    <property type="evidence" value="ECO:0007669"/>
    <property type="project" value="UniProtKB-UniRule"/>
</dbReference>
<evidence type="ECO:0000259" key="11">
    <source>
        <dbReference type="Pfam" id="PF00764"/>
    </source>
</evidence>
<dbReference type="PANTHER" id="PTHR11587:SF2">
    <property type="entry name" value="ARGININOSUCCINATE SYNTHASE"/>
    <property type="match status" value="1"/>
</dbReference>
<feature type="binding site" evidence="10">
    <location>
        <position position="182"/>
    </location>
    <ligand>
        <name>L-citrulline</name>
        <dbReference type="ChEBI" id="CHEBI:57743"/>
    </ligand>
</feature>
<dbReference type="OrthoDB" id="9801641at2"/>
<dbReference type="Gene3D" id="3.90.1260.10">
    <property type="entry name" value="Argininosuccinate synthetase, chain A, domain 2"/>
    <property type="match status" value="1"/>
</dbReference>
<feature type="binding site" evidence="10">
    <location>
        <position position="122"/>
    </location>
    <ligand>
        <name>L-aspartate</name>
        <dbReference type="ChEBI" id="CHEBI:29991"/>
    </ligand>
</feature>
<dbReference type="Pfam" id="PF20979">
    <property type="entry name" value="Arginosuc_syn_C"/>
    <property type="match status" value="1"/>
</dbReference>
<dbReference type="GO" id="GO:0005737">
    <property type="term" value="C:cytoplasm"/>
    <property type="evidence" value="ECO:0007669"/>
    <property type="project" value="UniProtKB-SubCell"/>
</dbReference>
<feature type="binding site" evidence="10">
    <location>
        <position position="127"/>
    </location>
    <ligand>
        <name>L-aspartate</name>
        <dbReference type="ChEBI" id="CHEBI:29991"/>
    </ligand>
</feature>
<proteinExistence type="inferred from homology"/>
<feature type="binding site" evidence="10">
    <location>
        <begin position="10"/>
        <end position="18"/>
    </location>
    <ligand>
        <name>ATP</name>
        <dbReference type="ChEBI" id="CHEBI:30616"/>
    </ligand>
</feature>
<dbReference type="FunFam" id="3.90.1260.10:FF:000007">
    <property type="entry name" value="Argininosuccinate synthase"/>
    <property type="match status" value="1"/>
</dbReference>
<dbReference type="NCBIfam" id="NF001770">
    <property type="entry name" value="PRK00509.1"/>
    <property type="match status" value="1"/>
</dbReference>
<evidence type="ECO:0000259" key="12">
    <source>
        <dbReference type="Pfam" id="PF20979"/>
    </source>
</evidence>
<organism evidence="13 14">
    <name type="scientific">Parasulfuritortus cantonensis</name>
    <dbReference type="NCBI Taxonomy" id="2528202"/>
    <lineage>
        <taxon>Bacteria</taxon>
        <taxon>Pseudomonadati</taxon>
        <taxon>Pseudomonadota</taxon>
        <taxon>Betaproteobacteria</taxon>
        <taxon>Nitrosomonadales</taxon>
        <taxon>Thiobacillaceae</taxon>
        <taxon>Parasulfuritortus</taxon>
    </lineage>
</organism>
<keyword evidence="5 10" id="KW-0055">Arginine biosynthesis</keyword>
<dbReference type="FunFam" id="3.40.50.620:FF:000019">
    <property type="entry name" value="Argininosuccinate synthase"/>
    <property type="match status" value="1"/>
</dbReference>
<comment type="pathway">
    <text evidence="1 10">Amino-acid biosynthesis; L-arginine biosynthesis; L-arginine from L-ornithine and carbamoyl phosphate: step 2/3.</text>
</comment>
<keyword evidence="9 10" id="KW-0067">ATP-binding</keyword>
<evidence type="ECO:0000256" key="3">
    <source>
        <dbReference type="ARBA" id="ARBA00012286"/>
    </source>
</evidence>
<dbReference type="Proteomes" id="UP000295443">
    <property type="component" value="Unassembled WGS sequence"/>
</dbReference>
<comment type="subunit">
    <text evidence="2 10">Homotetramer.</text>
</comment>
<comment type="subcellular location">
    <subcellularLocation>
        <location evidence="10">Cytoplasm</location>
    </subcellularLocation>
</comment>
<dbReference type="GO" id="GO:0006526">
    <property type="term" value="P:L-arginine biosynthetic process"/>
    <property type="evidence" value="ECO:0007669"/>
    <property type="project" value="UniProtKB-UniRule"/>
</dbReference>
<dbReference type="InterPro" id="IPR014729">
    <property type="entry name" value="Rossmann-like_a/b/a_fold"/>
</dbReference>
<dbReference type="PANTHER" id="PTHR11587">
    <property type="entry name" value="ARGININOSUCCINATE SYNTHASE"/>
    <property type="match status" value="1"/>
</dbReference>